<dbReference type="PANTHER" id="PTHR48081:SF33">
    <property type="entry name" value="KYNURENINE FORMAMIDASE"/>
    <property type="match status" value="1"/>
</dbReference>
<evidence type="ECO:0000313" key="4">
    <source>
        <dbReference type="Proteomes" id="UP000440578"/>
    </source>
</evidence>
<keyword evidence="4" id="KW-1185">Reference proteome</keyword>
<dbReference type="EMBL" id="VIIS01001825">
    <property type="protein sequence ID" value="KAF0292264.1"/>
    <property type="molecule type" value="Genomic_DNA"/>
</dbReference>
<keyword evidence="1" id="KW-0378">Hydrolase</keyword>
<dbReference type="Proteomes" id="UP000440578">
    <property type="component" value="Unassembled WGS sequence"/>
</dbReference>
<proteinExistence type="predicted"/>
<evidence type="ECO:0000256" key="1">
    <source>
        <dbReference type="ARBA" id="ARBA00022801"/>
    </source>
</evidence>
<feature type="domain" description="Alpha/beta hydrolase fold-3" evidence="2">
    <location>
        <begin position="76"/>
        <end position="215"/>
    </location>
</feature>
<name>A0A6A4VL73_AMPAM</name>
<accession>A0A6A4VL73</accession>
<evidence type="ECO:0000313" key="3">
    <source>
        <dbReference type="EMBL" id="KAF0292264.1"/>
    </source>
</evidence>
<dbReference type="InterPro" id="IPR013094">
    <property type="entry name" value="AB_hydrolase_3"/>
</dbReference>
<dbReference type="GO" id="GO:0016787">
    <property type="term" value="F:hydrolase activity"/>
    <property type="evidence" value="ECO:0007669"/>
    <property type="project" value="UniProtKB-KW"/>
</dbReference>
<sequence length="221" mass="23882">MASSAADLEQQYSPSAWVQRVAPSEVVRLFAEAVTAAAQRARASLPCELDIRYGDGPEQRYSVLGTNVPDDAPLAVFIHGGYWQEMDLASSDGVALGFHRLGWRTVTVGYDLAPAVTLDEIVAQVRTVGRRILQMALDLRSRAVLLFGHSAGAQLVAMLLADWSTLGDSERPPIVAAVHISGVFDLEPLLHTSVNEKVGMDGACAQRNKITEFVKVLDIGR</sequence>
<comment type="caution">
    <text evidence="3">The sequence shown here is derived from an EMBL/GenBank/DDBJ whole genome shotgun (WGS) entry which is preliminary data.</text>
</comment>
<dbReference type="InterPro" id="IPR029058">
    <property type="entry name" value="AB_hydrolase_fold"/>
</dbReference>
<dbReference type="AlphaFoldDB" id="A0A6A4VL73"/>
<gene>
    <name evidence="3" type="primary">afmid</name>
    <name evidence="3" type="ORF">FJT64_009729</name>
</gene>
<reference evidence="3 4" key="1">
    <citation type="submission" date="2019-07" db="EMBL/GenBank/DDBJ databases">
        <title>Draft genome assembly of a fouling barnacle, Amphibalanus amphitrite (Darwin, 1854): The first reference genome for Thecostraca.</title>
        <authorList>
            <person name="Kim W."/>
        </authorList>
    </citation>
    <scope>NUCLEOTIDE SEQUENCE [LARGE SCALE GENOMIC DNA]</scope>
    <source>
        <strain evidence="3">SNU_AA5</strain>
        <tissue evidence="3">Soma without cirri and trophi</tissue>
    </source>
</reference>
<protein>
    <submittedName>
        <fullName evidence="3">Kynurenine formamidase</fullName>
    </submittedName>
</protein>
<dbReference type="Gene3D" id="3.40.50.1820">
    <property type="entry name" value="alpha/beta hydrolase"/>
    <property type="match status" value="1"/>
</dbReference>
<dbReference type="Pfam" id="PF07859">
    <property type="entry name" value="Abhydrolase_3"/>
    <property type="match status" value="1"/>
</dbReference>
<dbReference type="PANTHER" id="PTHR48081">
    <property type="entry name" value="AB HYDROLASE SUPERFAMILY PROTEIN C4A8.06C"/>
    <property type="match status" value="1"/>
</dbReference>
<evidence type="ECO:0000259" key="2">
    <source>
        <dbReference type="Pfam" id="PF07859"/>
    </source>
</evidence>
<dbReference type="OrthoDB" id="433474at2759"/>
<dbReference type="SUPFAM" id="SSF53474">
    <property type="entry name" value="alpha/beta-Hydrolases"/>
    <property type="match status" value="1"/>
</dbReference>
<organism evidence="3 4">
    <name type="scientific">Amphibalanus amphitrite</name>
    <name type="common">Striped barnacle</name>
    <name type="synonym">Balanus amphitrite</name>
    <dbReference type="NCBI Taxonomy" id="1232801"/>
    <lineage>
        <taxon>Eukaryota</taxon>
        <taxon>Metazoa</taxon>
        <taxon>Ecdysozoa</taxon>
        <taxon>Arthropoda</taxon>
        <taxon>Crustacea</taxon>
        <taxon>Multicrustacea</taxon>
        <taxon>Cirripedia</taxon>
        <taxon>Thoracica</taxon>
        <taxon>Thoracicalcarea</taxon>
        <taxon>Balanomorpha</taxon>
        <taxon>Balanoidea</taxon>
        <taxon>Balanidae</taxon>
        <taxon>Amphibalaninae</taxon>
        <taxon>Amphibalanus</taxon>
    </lineage>
</organism>
<dbReference type="InterPro" id="IPR050300">
    <property type="entry name" value="GDXG_lipolytic_enzyme"/>
</dbReference>